<dbReference type="GO" id="GO:0005886">
    <property type="term" value="C:plasma membrane"/>
    <property type="evidence" value="ECO:0007669"/>
    <property type="project" value="UniProtKB-SubCell"/>
</dbReference>
<organism evidence="12 13">
    <name type="scientific">Brevundimonas variabilis</name>
    <dbReference type="NCBI Taxonomy" id="74312"/>
    <lineage>
        <taxon>Bacteria</taxon>
        <taxon>Pseudomonadati</taxon>
        <taxon>Pseudomonadota</taxon>
        <taxon>Alphaproteobacteria</taxon>
        <taxon>Caulobacterales</taxon>
        <taxon>Caulobacteraceae</taxon>
        <taxon>Brevundimonas</taxon>
    </lineage>
</organism>
<dbReference type="PROSITE" id="PS00211">
    <property type="entry name" value="ABC_TRANSPORTER_1"/>
    <property type="match status" value="1"/>
</dbReference>
<dbReference type="PANTHER" id="PTHR24221:SF654">
    <property type="entry name" value="ATP-BINDING CASSETTE SUB-FAMILY B MEMBER 6"/>
    <property type="match status" value="1"/>
</dbReference>
<dbReference type="InterPro" id="IPR003439">
    <property type="entry name" value="ABC_transporter-like_ATP-bd"/>
</dbReference>
<evidence type="ECO:0000256" key="1">
    <source>
        <dbReference type="ARBA" id="ARBA00004651"/>
    </source>
</evidence>
<dbReference type="Gene3D" id="1.20.1560.10">
    <property type="entry name" value="ABC transporter type 1, transmembrane domain"/>
    <property type="match status" value="1"/>
</dbReference>
<dbReference type="Pfam" id="PF00005">
    <property type="entry name" value="ABC_tran"/>
    <property type="match status" value="1"/>
</dbReference>
<evidence type="ECO:0000259" key="11">
    <source>
        <dbReference type="PROSITE" id="PS50929"/>
    </source>
</evidence>
<dbReference type="RefSeq" id="WP_183213324.1">
    <property type="nucleotide sequence ID" value="NZ_JACHOR010000003.1"/>
</dbReference>
<evidence type="ECO:0000256" key="4">
    <source>
        <dbReference type="ARBA" id="ARBA00022692"/>
    </source>
</evidence>
<keyword evidence="3" id="KW-1003">Cell membrane</keyword>
<dbReference type="InterPro" id="IPR027417">
    <property type="entry name" value="P-loop_NTPase"/>
</dbReference>
<feature type="domain" description="ABC transporter" evidence="10">
    <location>
        <begin position="366"/>
        <end position="601"/>
    </location>
</feature>
<dbReference type="GO" id="GO:0034040">
    <property type="term" value="F:ATPase-coupled lipid transmembrane transporter activity"/>
    <property type="evidence" value="ECO:0007669"/>
    <property type="project" value="TreeGrafter"/>
</dbReference>
<evidence type="ECO:0000256" key="6">
    <source>
        <dbReference type="ARBA" id="ARBA00022840"/>
    </source>
</evidence>
<dbReference type="InterPro" id="IPR039421">
    <property type="entry name" value="Type_1_exporter"/>
</dbReference>
<feature type="transmembrane region" description="Helical" evidence="9">
    <location>
        <begin position="192"/>
        <end position="212"/>
    </location>
</feature>
<reference evidence="12 13" key="1">
    <citation type="submission" date="2020-08" db="EMBL/GenBank/DDBJ databases">
        <title>Genomic Encyclopedia of Type Strains, Phase IV (KMG-IV): sequencing the most valuable type-strain genomes for metagenomic binning, comparative biology and taxonomic classification.</title>
        <authorList>
            <person name="Goeker M."/>
        </authorList>
    </citation>
    <scope>NUCLEOTIDE SEQUENCE [LARGE SCALE GENOMIC DNA]</scope>
    <source>
        <strain evidence="12 13">DSM 4737</strain>
    </source>
</reference>
<accession>A0A7W9CIZ1</accession>
<dbReference type="InterPro" id="IPR036640">
    <property type="entry name" value="ABC1_TM_sf"/>
</dbReference>
<evidence type="ECO:0000256" key="5">
    <source>
        <dbReference type="ARBA" id="ARBA00022741"/>
    </source>
</evidence>
<dbReference type="InterPro" id="IPR017871">
    <property type="entry name" value="ABC_transporter-like_CS"/>
</dbReference>
<dbReference type="AlphaFoldDB" id="A0A7W9CIZ1"/>
<dbReference type="PROSITE" id="PS50929">
    <property type="entry name" value="ABC_TM1F"/>
    <property type="match status" value="1"/>
</dbReference>
<dbReference type="SUPFAM" id="SSF90123">
    <property type="entry name" value="ABC transporter transmembrane region"/>
    <property type="match status" value="1"/>
</dbReference>
<evidence type="ECO:0000256" key="9">
    <source>
        <dbReference type="SAM" id="Phobius"/>
    </source>
</evidence>
<dbReference type="PROSITE" id="PS50893">
    <property type="entry name" value="ABC_TRANSPORTER_2"/>
    <property type="match status" value="1"/>
</dbReference>
<dbReference type="Pfam" id="PF00664">
    <property type="entry name" value="ABC_membrane"/>
    <property type="match status" value="1"/>
</dbReference>
<dbReference type="GO" id="GO:0016887">
    <property type="term" value="F:ATP hydrolysis activity"/>
    <property type="evidence" value="ECO:0007669"/>
    <property type="project" value="InterPro"/>
</dbReference>
<name>A0A7W9CIZ1_9CAUL</name>
<dbReference type="GO" id="GO:0005524">
    <property type="term" value="F:ATP binding"/>
    <property type="evidence" value="ECO:0007669"/>
    <property type="project" value="UniProtKB-KW"/>
</dbReference>
<dbReference type="InterPro" id="IPR011527">
    <property type="entry name" value="ABC1_TM_dom"/>
</dbReference>
<dbReference type="FunFam" id="3.40.50.300:FF:000299">
    <property type="entry name" value="ABC transporter ATP-binding protein/permease"/>
    <property type="match status" value="1"/>
</dbReference>
<keyword evidence="7 9" id="KW-1133">Transmembrane helix</keyword>
<evidence type="ECO:0000256" key="2">
    <source>
        <dbReference type="ARBA" id="ARBA00022448"/>
    </source>
</evidence>
<dbReference type="GO" id="GO:0140359">
    <property type="term" value="F:ABC-type transporter activity"/>
    <property type="evidence" value="ECO:0007669"/>
    <property type="project" value="InterPro"/>
</dbReference>
<feature type="transmembrane region" description="Helical" evidence="9">
    <location>
        <begin position="161"/>
        <end position="186"/>
    </location>
</feature>
<dbReference type="EMBL" id="JACHOR010000003">
    <property type="protein sequence ID" value="MBB5746346.1"/>
    <property type="molecule type" value="Genomic_DNA"/>
</dbReference>
<keyword evidence="8 9" id="KW-0472">Membrane</keyword>
<feature type="transmembrane region" description="Helical" evidence="9">
    <location>
        <begin position="84"/>
        <end position="105"/>
    </location>
</feature>
<dbReference type="InterPro" id="IPR003593">
    <property type="entry name" value="AAA+_ATPase"/>
</dbReference>
<evidence type="ECO:0000313" key="12">
    <source>
        <dbReference type="EMBL" id="MBB5746346.1"/>
    </source>
</evidence>
<evidence type="ECO:0000259" key="10">
    <source>
        <dbReference type="PROSITE" id="PS50893"/>
    </source>
</evidence>
<protein>
    <submittedName>
        <fullName evidence="12">ATP-binding cassette subfamily C protein</fullName>
    </submittedName>
</protein>
<proteinExistence type="predicted"/>
<evidence type="ECO:0000256" key="7">
    <source>
        <dbReference type="ARBA" id="ARBA00022989"/>
    </source>
</evidence>
<dbReference type="SUPFAM" id="SSF52540">
    <property type="entry name" value="P-loop containing nucleoside triphosphate hydrolases"/>
    <property type="match status" value="1"/>
</dbReference>
<comment type="subcellular location">
    <subcellularLocation>
        <location evidence="1">Cell membrane</location>
        <topology evidence="1">Multi-pass membrane protein</topology>
    </subcellularLocation>
</comment>
<keyword evidence="5" id="KW-0547">Nucleotide-binding</keyword>
<dbReference type="PANTHER" id="PTHR24221">
    <property type="entry name" value="ATP-BINDING CASSETTE SUB-FAMILY B"/>
    <property type="match status" value="1"/>
</dbReference>
<evidence type="ECO:0000313" key="13">
    <source>
        <dbReference type="Proteomes" id="UP000545037"/>
    </source>
</evidence>
<evidence type="ECO:0000256" key="3">
    <source>
        <dbReference type="ARBA" id="ARBA00022475"/>
    </source>
</evidence>
<sequence length="608" mass="65605">MSVETGIHSASGQAKRIWRVAKFVWPFTRSRAVLSLGLLFAAGLTEGFSILLVIPILAGLMPGATEVDISISSMLPGISDIPDIQIGLLPLLSLLVIAVALQGALARLSNIAIVDTTLNAAHLMRTQLFETVGYARWQAIMMGRHADITHVMTMDVDRVHVVLSCLLFSVQAIVMLTLYIALALFVSPTMTAAAVIFGGLFVIFLHPLRTFASRYGERLSKQRQAQYRTIGEFLNGLKVVKSLNAEDRYVEAFTGNSSQITGDLKRLARVKALPPYLFQIFSAVGAAAFIYGAVVFVKLPIEQIAVLLFLFMKIAPRFANLQSDYQEIIINVGGYDNVAAVIAGYRNDQDVPSATEDGKLGLRNEIAFDDVTFRYNADTAPVLDGVNFVVPARQITALIGASGSGKSTVADLMMGLLEPTEGSIRIDGADLTSTLGRAWRSGVAYVPQDAYLANDTVRANLLFARPDASEAQMWHALDQAQAGDLVRKLTAGLETEVGEDGLRLSGGERQRIALARALLTTPEVLILDEATSALDWQNQALIAHAIESLRGTMTVITIAHRPSMIGFADWVVAIVDGKVVETGPFSAFAANEDSQLSRLIAGENASTQ</sequence>
<gene>
    <name evidence="12" type="ORF">GGR13_001950</name>
</gene>
<keyword evidence="4 9" id="KW-0812">Transmembrane</keyword>
<keyword evidence="13" id="KW-1185">Reference proteome</keyword>
<feature type="transmembrane region" description="Helical" evidence="9">
    <location>
        <begin position="276"/>
        <end position="297"/>
    </location>
</feature>
<feature type="domain" description="ABC transmembrane type-1" evidence="11">
    <location>
        <begin position="33"/>
        <end position="328"/>
    </location>
</feature>
<dbReference type="SMART" id="SM00382">
    <property type="entry name" value="AAA"/>
    <property type="match status" value="1"/>
</dbReference>
<feature type="transmembrane region" description="Helical" evidence="9">
    <location>
        <begin position="32"/>
        <end position="58"/>
    </location>
</feature>
<dbReference type="Proteomes" id="UP000545037">
    <property type="component" value="Unassembled WGS sequence"/>
</dbReference>
<keyword evidence="2" id="KW-0813">Transport</keyword>
<dbReference type="Gene3D" id="3.40.50.300">
    <property type="entry name" value="P-loop containing nucleotide triphosphate hydrolases"/>
    <property type="match status" value="1"/>
</dbReference>
<evidence type="ECO:0000256" key="8">
    <source>
        <dbReference type="ARBA" id="ARBA00023136"/>
    </source>
</evidence>
<keyword evidence="6 12" id="KW-0067">ATP-binding</keyword>
<comment type="caution">
    <text evidence="12">The sequence shown here is derived from an EMBL/GenBank/DDBJ whole genome shotgun (WGS) entry which is preliminary data.</text>
</comment>